<evidence type="ECO:0000313" key="1">
    <source>
        <dbReference type="EMBL" id="KRX25769.1"/>
    </source>
</evidence>
<gene>
    <name evidence="1" type="ORF">T07_3099</name>
</gene>
<dbReference type="Proteomes" id="UP000054630">
    <property type="component" value="Unassembled WGS sequence"/>
</dbReference>
<dbReference type="OrthoDB" id="10058156at2759"/>
<keyword evidence="2" id="KW-1185">Reference proteome</keyword>
<dbReference type="EMBL" id="JYDL01000010">
    <property type="protein sequence ID" value="KRX25769.1"/>
    <property type="molecule type" value="Genomic_DNA"/>
</dbReference>
<name>A0A0V0SG19_9BILA</name>
<accession>A0A0V0SG19</accession>
<comment type="caution">
    <text evidence="1">The sequence shown here is derived from an EMBL/GenBank/DDBJ whole genome shotgun (WGS) entry which is preliminary data.</text>
</comment>
<evidence type="ECO:0000313" key="2">
    <source>
        <dbReference type="Proteomes" id="UP000054630"/>
    </source>
</evidence>
<protein>
    <submittedName>
        <fullName evidence="1">Uncharacterized protein</fullName>
    </submittedName>
</protein>
<sequence length="85" mass="9830">MPKLWRHKPSISVLLQKRSLHSMPEGRVPFALREKIDTELDKLIEQEVLEPVIIQFGRLQLSHHRRFADADNKMDGISTNTPFAA</sequence>
<proteinExistence type="predicted"/>
<dbReference type="AlphaFoldDB" id="A0A0V0SG19"/>
<organism evidence="1 2">
    <name type="scientific">Trichinella nelsoni</name>
    <dbReference type="NCBI Taxonomy" id="6336"/>
    <lineage>
        <taxon>Eukaryota</taxon>
        <taxon>Metazoa</taxon>
        <taxon>Ecdysozoa</taxon>
        <taxon>Nematoda</taxon>
        <taxon>Enoplea</taxon>
        <taxon>Dorylaimia</taxon>
        <taxon>Trichinellida</taxon>
        <taxon>Trichinellidae</taxon>
        <taxon>Trichinella</taxon>
    </lineage>
</organism>
<reference evidence="1 2" key="1">
    <citation type="submission" date="2015-01" db="EMBL/GenBank/DDBJ databases">
        <title>Evolution of Trichinella species and genotypes.</title>
        <authorList>
            <person name="Korhonen P.K."/>
            <person name="Edoardo P."/>
            <person name="Giuseppe L.R."/>
            <person name="Gasser R.B."/>
        </authorList>
    </citation>
    <scope>NUCLEOTIDE SEQUENCE [LARGE SCALE GENOMIC DNA]</scope>
    <source>
        <strain evidence="1">ISS37</strain>
    </source>
</reference>